<sequence length="62" mass="6744">MAMFLSRGPKNPEPSRSVTGEISGGLRSHLHLSDAPFSEGRGIDTEIPRIQNICDGLRPEPD</sequence>
<evidence type="ECO:0000313" key="3">
    <source>
        <dbReference type="Proteomes" id="UP000314294"/>
    </source>
</evidence>
<protein>
    <submittedName>
        <fullName evidence="2">Uncharacterized protein</fullName>
    </submittedName>
</protein>
<evidence type="ECO:0000313" key="2">
    <source>
        <dbReference type="EMBL" id="TNN45867.1"/>
    </source>
</evidence>
<name>A0A4Z2FXA0_9TELE</name>
<keyword evidence="3" id="KW-1185">Reference proteome</keyword>
<proteinExistence type="predicted"/>
<gene>
    <name evidence="2" type="ORF">EYF80_043927</name>
</gene>
<reference evidence="2 3" key="1">
    <citation type="submission" date="2019-03" db="EMBL/GenBank/DDBJ databases">
        <title>First draft genome of Liparis tanakae, snailfish: a comprehensive survey of snailfish specific genes.</title>
        <authorList>
            <person name="Kim W."/>
            <person name="Song I."/>
            <person name="Jeong J.-H."/>
            <person name="Kim D."/>
            <person name="Kim S."/>
            <person name="Ryu S."/>
            <person name="Song J.Y."/>
            <person name="Lee S.K."/>
        </authorList>
    </citation>
    <scope>NUCLEOTIDE SEQUENCE [LARGE SCALE GENOMIC DNA]</scope>
    <source>
        <tissue evidence="2">Muscle</tissue>
    </source>
</reference>
<evidence type="ECO:0000256" key="1">
    <source>
        <dbReference type="SAM" id="MobiDB-lite"/>
    </source>
</evidence>
<organism evidence="2 3">
    <name type="scientific">Liparis tanakae</name>
    <name type="common">Tanaka's snailfish</name>
    <dbReference type="NCBI Taxonomy" id="230148"/>
    <lineage>
        <taxon>Eukaryota</taxon>
        <taxon>Metazoa</taxon>
        <taxon>Chordata</taxon>
        <taxon>Craniata</taxon>
        <taxon>Vertebrata</taxon>
        <taxon>Euteleostomi</taxon>
        <taxon>Actinopterygii</taxon>
        <taxon>Neopterygii</taxon>
        <taxon>Teleostei</taxon>
        <taxon>Neoteleostei</taxon>
        <taxon>Acanthomorphata</taxon>
        <taxon>Eupercaria</taxon>
        <taxon>Perciformes</taxon>
        <taxon>Cottioidei</taxon>
        <taxon>Cottales</taxon>
        <taxon>Liparidae</taxon>
        <taxon>Liparis</taxon>
    </lineage>
</organism>
<accession>A0A4Z2FXA0</accession>
<feature type="region of interest" description="Disordered" evidence="1">
    <location>
        <begin position="1"/>
        <end position="22"/>
    </location>
</feature>
<dbReference type="Proteomes" id="UP000314294">
    <property type="component" value="Unassembled WGS sequence"/>
</dbReference>
<comment type="caution">
    <text evidence="2">The sequence shown here is derived from an EMBL/GenBank/DDBJ whole genome shotgun (WGS) entry which is preliminary data.</text>
</comment>
<dbReference type="AlphaFoldDB" id="A0A4Z2FXA0"/>
<dbReference type="EMBL" id="SRLO01000819">
    <property type="protein sequence ID" value="TNN45867.1"/>
    <property type="molecule type" value="Genomic_DNA"/>
</dbReference>